<keyword evidence="1" id="KW-0472">Membrane</keyword>
<sequence length="127" mass="14335">MKNKKPLWITLIALDVAITIALLVISIIMLSQTVGKTAAEIRAATGFIGYLQNHTTFYFLLFVLPLFILLAANIIFLVIYVRKTTKAEPVKMDELTEEQKAELRKQILADLQKQKTSETVENPSNQD</sequence>
<evidence type="ECO:0000313" key="3">
    <source>
        <dbReference type="Proteomes" id="UP000593591"/>
    </source>
</evidence>
<proteinExistence type="predicted"/>
<dbReference type="AlphaFoldDB" id="A0A7M1XIK5"/>
<organism evidence="2 3">
    <name type="scientific">Treponema rectale</name>
    <dbReference type="NCBI Taxonomy" id="744512"/>
    <lineage>
        <taxon>Bacteria</taxon>
        <taxon>Pseudomonadati</taxon>
        <taxon>Spirochaetota</taxon>
        <taxon>Spirochaetia</taxon>
        <taxon>Spirochaetales</taxon>
        <taxon>Treponemataceae</taxon>
        <taxon>Treponema</taxon>
    </lineage>
</organism>
<protein>
    <submittedName>
        <fullName evidence="2">Uncharacterized protein</fullName>
    </submittedName>
</protein>
<reference evidence="2 3" key="1">
    <citation type="submission" date="2018-08" db="EMBL/GenBank/DDBJ databases">
        <title>The first complete genome of Treponema rectale (CHPAT), a commensal spirochete of the bovine rectum.</title>
        <authorList>
            <person name="Staton G.J."/>
            <person name="Clegg S.R."/>
            <person name="Carter S.D."/>
            <person name="Radford A.D."/>
            <person name="Darby A."/>
            <person name="Hall N."/>
            <person name="Birtles R.J."/>
            <person name="Evans N.J."/>
        </authorList>
    </citation>
    <scope>NUCLEOTIDE SEQUENCE [LARGE SCALE GENOMIC DNA]</scope>
    <source>
        <strain evidence="2 3">CHPA</strain>
    </source>
</reference>
<gene>
    <name evidence="2" type="ORF">DYE49_00045</name>
</gene>
<dbReference type="Proteomes" id="UP000593591">
    <property type="component" value="Chromosome"/>
</dbReference>
<dbReference type="KEGG" id="trc:DYE49_00045"/>
<dbReference type="EMBL" id="CP031517">
    <property type="protein sequence ID" value="QOS38930.1"/>
    <property type="molecule type" value="Genomic_DNA"/>
</dbReference>
<evidence type="ECO:0000256" key="1">
    <source>
        <dbReference type="SAM" id="Phobius"/>
    </source>
</evidence>
<dbReference type="Gene3D" id="1.20.1070.10">
    <property type="entry name" value="Rhodopsin 7-helix transmembrane proteins"/>
    <property type="match status" value="1"/>
</dbReference>
<feature type="transmembrane region" description="Helical" evidence="1">
    <location>
        <begin position="57"/>
        <end position="81"/>
    </location>
</feature>
<keyword evidence="1" id="KW-1133">Transmembrane helix</keyword>
<evidence type="ECO:0000313" key="2">
    <source>
        <dbReference type="EMBL" id="QOS38930.1"/>
    </source>
</evidence>
<name>A0A7M1XIK5_9SPIR</name>
<keyword evidence="1" id="KW-0812">Transmembrane</keyword>
<feature type="transmembrane region" description="Helical" evidence="1">
    <location>
        <begin position="7"/>
        <end position="30"/>
    </location>
</feature>
<accession>A0A7M1XIK5</accession>